<keyword evidence="1" id="KW-0175">Coiled coil</keyword>
<evidence type="ECO:0000256" key="1">
    <source>
        <dbReference type="SAM" id="Coils"/>
    </source>
</evidence>
<sequence length="312" mass="35887">MSGEKSDPPPPAFLDAINVRYTNELFDLAASQYPSSLFSSPKDKGALESHHLTFTHEKTFQQRLQDKREDIAHASLQSALRMGVDALKSSQQDLLLAREELVCLREELAQYRLQREEDRRVILSYELPLKVAKAIDRKVSNKYQWLRQYLSNPHKPEHLTFFTSFILNIFVYTLIYEPDAVQYLPGHGFLVKSKDFLYDLLCDKPSVQYFVGNDISESFRRDLASHLSGCSGQRDPLMDVGVLMRIRSLEMAEDCHEPTHVKASKVEVEEFLLQYAEDVDGVDWESMVSIARTINDKLDTGALNRERLRRLG</sequence>
<organism evidence="2 3">
    <name type="scientific">Marasmiellus scandens</name>
    <dbReference type="NCBI Taxonomy" id="2682957"/>
    <lineage>
        <taxon>Eukaryota</taxon>
        <taxon>Fungi</taxon>
        <taxon>Dikarya</taxon>
        <taxon>Basidiomycota</taxon>
        <taxon>Agaricomycotina</taxon>
        <taxon>Agaricomycetes</taxon>
        <taxon>Agaricomycetidae</taxon>
        <taxon>Agaricales</taxon>
        <taxon>Marasmiineae</taxon>
        <taxon>Omphalotaceae</taxon>
        <taxon>Marasmiellus</taxon>
    </lineage>
</organism>
<comment type="caution">
    <text evidence="2">The sequence shown here is derived from an EMBL/GenBank/DDBJ whole genome shotgun (WGS) entry which is preliminary data.</text>
</comment>
<dbReference type="EMBL" id="JBANRG010000014">
    <property type="protein sequence ID" value="KAK7461114.1"/>
    <property type="molecule type" value="Genomic_DNA"/>
</dbReference>
<evidence type="ECO:0000313" key="3">
    <source>
        <dbReference type="Proteomes" id="UP001498398"/>
    </source>
</evidence>
<reference evidence="2 3" key="1">
    <citation type="submission" date="2024-01" db="EMBL/GenBank/DDBJ databases">
        <title>A draft genome for the cacao thread blight pathogen Marasmiellus scandens.</title>
        <authorList>
            <person name="Baruah I.K."/>
            <person name="Leung J."/>
            <person name="Bukari Y."/>
            <person name="Amoako-Attah I."/>
            <person name="Meinhardt L.W."/>
            <person name="Bailey B.A."/>
            <person name="Cohen S.P."/>
        </authorList>
    </citation>
    <scope>NUCLEOTIDE SEQUENCE [LARGE SCALE GENOMIC DNA]</scope>
    <source>
        <strain evidence="2 3">GH-19</strain>
    </source>
</reference>
<protein>
    <submittedName>
        <fullName evidence="2">Uncharacterized protein</fullName>
    </submittedName>
</protein>
<keyword evidence="3" id="KW-1185">Reference proteome</keyword>
<dbReference type="Proteomes" id="UP001498398">
    <property type="component" value="Unassembled WGS sequence"/>
</dbReference>
<name>A0ABR1JIV0_9AGAR</name>
<feature type="coiled-coil region" evidence="1">
    <location>
        <begin position="87"/>
        <end position="114"/>
    </location>
</feature>
<gene>
    <name evidence="2" type="ORF">VKT23_009040</name>
</gene>
<evidence type="ECO:0000313" key="2">
    <source>
        <dbReference type="EMBL" id="KAK7461114.1"/>
    </source>
</evidence>
<proteinExistence type="predicted"/>
<accession>A0ABR1JIV0</accession>